<dbReference type="HOGENOM" id="CLU_2037401_0_0_1"/>
<evidence type="ECO:0000313" key="2">
    <source>
        <dbReference type="EMBL" id="EGC48687.1"/>
    </source>
</evidence>
<organism evidence="3">
    <name type="scientific">Ajellomyces capsulatus (strain H88)</name>
    <name type="common">Darling's disease fungus</name>
    <name type="synonym">Histoplasma capsulatum</name>
    <dbReference type="NCBI Taxonomy" id="544711"/>
    <lineage>
        <taxon>Eukaryota</taxon>
        <taxon>Fungi</taxon>
        <taxon>Dikarya</taxon>
        <taxon>Ascomycota</taxon>
        <taxon>Pezizomycotina</taxon>
        <taxon>Eurotiomycetes</taxon>
        <taxon>Eurotiomycetidae</taxon>
        <taxon>Onygenales</taxon>
        <taxon>Ajellomycetaceae</taxon>
        <taxon>Histoplasma</taxon>
    </lineage>
</organism>
<feature type="compositionally biased region" description="Polar residues" evidence="1">
    <location>
        <begin position="64"/>
        <end position="77"/>
    </location>
</feature>
<reference evidence="3" key="1">
    <citation type="submission" date="2008-07" db="EMBL/GenBank/DDBJ databases">
        <title>Annotation of Ajellomyces capsulatus strain H88.</title>
        <authorList>
            <person name="Champion M."/>
            <person name="Cuomo C."/>
            <person name="Ma L.-J."/>
            <person name="Henn M.R."/>
            <person name="Sil A."/>
            <person name="Goldman B."/>
            <person name="Young S.K."/>
            <person name="Kodira C.D."/>
            <person name="Zeng Q."/>
            <person name="Koehrsen M."/>
            <person name="Alvarado L."/>
            <person name="Berlin A."/>
            <person name="Borenstein D."/>
            <person name="Chen Z."/>
            <person name="Engels R."/>
            <person name="Freedman E."/>
            <person name="Gellesch M."/>
            <person name="Goldberg J."/>
            <person name="Griggs A."/>
            <person name="Gujja S."/>
            <person name="Heiman D."/>
            <person name="Hepburn T."/>
            <person name="Howarth C."/>
            <person name="Jen D."/>
            <person name="Larson L."/>
            <person name="Lewis B."/>
            <person name="Mehta T."/>
            <person name="Park D."/>
            <person name="Pearson M."/>
            <person name="Roberts A."/>
            <person name="Saif S."/>
            <person name="Shea T."/>
            <person name="Shenoy N."/>
            <person name="Sisk P."/>
            <person name="Stolte C."/>
            <person name="Sykes S."/>
            <person name="Walk T."/>
            <person name="White J."/>
            <person name="Yandava C."/>
            <person name="Klein B."/>
            <person name="McEwen J.G."/>
            <person name="Puccia R."/>
            <person name="Goldman G.H."/>
            <person name="Felipe M.S."/>
            <person name="Nino-Vega G."/>
            <person name="San-Blas G."/>
            <person name="Taylor J."/>
            <person name="Mendoza L."/>
            <person name="Galagan J."/>
            <person name="Nusbaum C."/>
            <person name="Birren B."/>
        </authorList>
    </citation>
    <scope>NUCLEOTIDE SEQUENCE [LARGE SCALE GENOMIC DNA]</scope>
    <source>
        <strain evidence="3">H88</strain>
    </source>
</reference>
<dbReference type="AlphaFoldDB" id="F0US10"/>
<accession>F0US10</accession>
<feature type="region of interest" description="Disordered" evidence="1">
    <location>
        <begin position="1"/>
        <end position="49"/>
    </location>
</feature>
<name>F0US10_AJEC8</name>
<feature type="region of interest" description="Disordered" evidence="1">
    <location>
        <begin position="64"/>
        <end position="121"/>
    </location>
</feature>
<dbReference type="OrthoDB" id="432299at2759"/>
<sequence length="121" mass="12926">MANTDQIRNSKTQLQKRLRSSSPSRTGTMLPPPRPSLNTPLRPPLSAASTLRGPLLRGLTSSTLAPIQVQGKPQPSRQVALEPGRSPLDWAALTSQPNHKLRGGKSSTDTHSCNAVDVEGT</sequence>
<protein>
    <submittedName>
        <fullName evidence="2">Uncharacterized protein</fullName>
    </submittedName>
</protein>
<dbReference type="Proteomes" id="UP000008142">
    <property type="component" value="Unassembled WGS sequence"/>
</dbReference>
<evidence type="ECO:0000256" key="1">
    <source>
        <dbReference type="SAM" id="MobiDB-lite"/>
    </source>
</evidence>
<feature type="compositionally biased region" description="Polar residues" evidence="1">
    <location>
        <begin position="1"/>
        <end position="13"/>
    </location>
</feature>
<dbReference type="EMBL" id="DS990641">
    <property type="protein sequence ID" value="EGC48687.1"/>
    <property type="molecule type" value="Genomic_DNA"/>
</dbReference>
<gene>
    <name evidence="2" type="ORF">HCEG_07902</name>
</gene>
<proteinExistence type="predicted"/>
<evidence type="ECO:0000313" key="3">
    <source>
        <dbReference type="Proteomes" id="UP000008142"/>
    </source>
</evidence>